<evidence type="ECO:0000256" key="1">
    <source>
        <dbReference type="SAM" id="Phobius"/>
    </source>
</evidence>
<dbReference type="WBParaSite" id="Pan_g9285.t1">
    <property type="protein sequence ID" value="Pan_g9285.t1"/>
    <property type="gene ID" value="Pan_g9285"/>
</dbReference>
<dbReference type="AlphaFoldDB" id="A0A7E4WBI7"/>
<keyword evidence="2" id="KW-1185">Reference proteome</keyword>
<accession>A0A7E4WBI7</accession>
<sequence>MIGDGSSRNRWMIGDGSSRNRWMGDIQINLLFFIVLEFVGHGFIIGRFNPVFIDITLDGNIQRSKLITDVFIGENILDRGVLNLTRIQHLAFNGIHDTLLCSTSQRFDGIEATFYGFCLVSRSINTII</sequence>
<reference evidence="2" key="1">
    <citation type="journal article" date="2013" name="Genetics">
        <title>The draft genome and transcriptome of Panagrellus redivivus are shaped by the harsh demands of a free-living lifestyle.</title>
        <authorList>
            <person name="Srinivasan J."/>
            <person name="Dillman A.R."/>
            <person name="Macchietto M.G."/>
            <person name="Heikkinen L."/>
            <person name="Lakso M."/>
            <person name="Fracchia K.M."/>
            <person name="Antoshechkin I."/>
            <person name="Mortazavi A."/>
            <person name="Wong G."/>
            <person name="Sternberg P.W."/>
        </authorList>
    </citation>
    <scope>NUCLEOTIDE SEQUENCE [LARGE SCALE GENOMIC DNA]</scope>
    <source>
        <strain evidence="2">MT8872</strain>
    </source>
</reference>
<organism evidence="2 3">
    <name type="scientific">Panagrellus redivivus</name>
    <name type="common">Microworm</name>
    <dbReference type="NCBI Taxonomy" id="6233"/>
    <lineage>
        <taxon>Eukaryota</taxon>
        <taxon>Metazoa</taxon>
        <taxon>Ecdysozoa</taxon>
        <taxon>Nematoda</taxon>
        <taxon>Chromadorea</taxon>
        <taxon>Rhabditida</taxon>
        <taxon>Tylenchina</taxon>
        <taxon>Panagrolaimomorpha</taxon>
        <taxon>Panagrolaimoidea</taxon>
        <taxon>Panagrolaimidae</taxon>
        <taxon>Panagrellus</taxon>
    </lineage>
</organism>
<feature type="transmembrane region" description="Helical" evidence="1">
    <location>
        <begin position="28"/>
        <end position="48"/>
    </location>
</feature>
<keyword evidence="1" id="KW-0812">Transmembrane</keyword>
<protein>
    <submittedName>
        <fullName evidence="3">7TM GPCR serpentine receptor class x (Srx) domain-containing protein</fullName>
    </submittedName>
</protein>
<evidence type="ECO:0000313" key="2">
    <source>
        <dbReference type="Proteomes" id="UP000492821"/>
    </source>
</evidence>
<dbReference type="Proteomes" id="UP000492821">
    <property type="component" value="Unassembled WGS sequence"/>
</dbReference>
<proteinExistence type="predicted"/>
<keyword evidence="1" id="KW-1133">Transmembrane helix</keyword>
<keyword evidence="1" id="KW-0472">Membrane</keyword>
<evidence type="ECO:0000313" key="3">
    <source>
        <dbReference type="WBParaSite" id="Pan_g9285.t1"/>
    </source>
</evidence>
<name>A0A7E4WBI7_PANRE</name>
<reference evidence="3" key="2">
    <citation type="submission" date="2020-10" db="UniProtKB">
        <authorList>
            <consortium name="WormBaseParasite"/>
        </authorList>
    </citation>
    <scope>IDENTIFICATION</scope>
</reference>